<evidence type="ECO:0000259" key="1">
    <source>
        <dbReference type="Pfam" id="PF09356"/>
    </source>
</evidence>
<dbReference type="Pfam" id="PF09931">
    <property type="entry name" value="Phage_phiJL001_Gp84_N"/>
    <property type="match status" value="1"/>
</dbReference>
<organism evidence="2 3">
    <name type="scientific">Pelagimonas varians</name>
    <dbReference type="NCBI Taxonomy" id="696760"/>
    <lineage>
        <taxon>Bacteria</taxon>
        <taxon>Pseudomonadati</taxon>
        <taxon>Pseudomonadota</taxon>
        <taxon>Alphaproteobacteria</taxon>
        <taxon>Rhodobacterales</taxon>
        <taxon>Roseobacteraceae</taxon>
        <taxon>Pelagimonas</taxon>
    </lineage>
</organism>
<sequence length="286" mass="30923">MSLPNDLQQHLDGRATTMCVCWRVALQNGTTFGFTNFDEEISFDGVSYEPQSGFAPTELREGTGLEVDSHAAEGAISSDRIREEDIRAGLWDGAEVEIWRVNWANPDQRYLARLGAIGELRRGTQSFEAEMRSLAHELQQPVGRIFQPKCDAVLGDTKCGVVLGAPAAGQVVMRNGARRLTISGLDSHSDGTFSRGQLTWTSGANSGLIRDVLDHRSGELVMVEAPAAVVEPGDAFELQRGCDGSIDTCHTVFNNAANFRGCPHIPPPETPFIRPSEGGANTGKVL</sequence>
<dbReference type="Pfam" id="PF09356">
    <property type="entry name" value="Phage_BR0599"/>
    <property type="match status" value="1"/>
</dbReference>
<dbReference type="OrthoDB" id="1633386at2"/>
<dbReference type="RefSeq" id="WP_097804566.1">
    <property type="nucleotide sequence ID" value="NZ_FXYH01000006.1"/>
</dbReference>
<dbReference type="EMBL" id="FXYH01000006">
    <property type="protein sequence ID" value="SMX40629.1"/>
    <property type="molecule type" value="Genomic_DNA"/>
</dbReference>
<dbReference type="Proteomes" id="UP000220836">
    <property type="component" value="Unassembled WGS sequence"/>
</dbReference>
<dbReference type="InterPro" id="IPR018964">
    <property type="entry name" value="Phage_phiJL001_Gp84_C"/>
</dbReference>
<dbReference type="NCBIfam" id="TIGR02218">
    <property type="entry name" value="phg_TIGR02218"/>
    <property type="match status" value="1"/>
</dbReference>
<feature type="domain" description="Bacteriophage phiJL001 Gp84 C-terminal" evidence="1">
    <location>
        <begin position="191"/>
        <end position="267"/>
    </location>
</feature>
<proteinExistence type="predicted"/>
<protein>
    <recommendedName>
        <fullName evidence="1">Bacteriophage phiJL001 Gp84 C-terminal domain-containing protein</fullName>
    </recommendedName>
</protein>
<dbReference type="AlphaFoldDB" id="A0A238KCU6"/>
<gene>
    <name evidence="2" type="ORF">PEV8663_02065</name>
</gene>
<evidence type="ECO:0000313" key="2">
    <source>
        <dbReference type="EMBL" id="SMX40629.1"/>
    </source>
</evidence>
<reference evidence="2 3" key="1">
    <citation type="submission" date="2017-05" db="EMBL/GenBank/DDBJ databases">
        <authorList>
            <person name="Song R."/>
            <person name="Chenine A.L."/>
            <person name="Ruprecht R.M."/>
        </authorList>
    </citation>
    <scope>NUCLEOTIDE SEQUENCE [LARGE SCALE GENOMIC DNA]</scope>
    <source>
        <strain evidence="2 3">CECT 8663</strain>
    </source>
</reference>
<name>A0A238KCU6_9RHOB</name>
<accession>A0A238KCU6</accession>
<evidence type="ECO:0000313" key="3">
    <source>
        <dbReference type="Proteomes" id="UP000220836"/>
    </source>
</evidence>
<keyword evidence="3" id="KW-1185">Reference proteome</keyword>
<dbReference type="InterPro" id="IPR011928">
    <property type="entry name" value="Phage_phiJL001_Gp84"/>
</dbReference>